<comment type="caution">
    <text evidence="1">The sequence shown here is derived from an EMBL/GenBank/DDBJ whole genome shotgun (WGS) entry which is preliminary data.</text>
</comment>
<gene>
    <name evidence="1" type="ORF">CLIB1444_04S01420</name>
</gene>
<dbReference type="Proteomes" id="UP001152531">
    <property type="component" value="Unassembled WGS sequence"/>
</dbReference>
<proteinExistence type="predicted"/>
<sequence length="162" mass="18473">MVKFALRLKAELEGVTDLKPVDEPESPFEYTFIIECTNCREEHAKPVNINRFESHDITGSRGEASFVFRCKMCKSEHSSSIVRTDDSYSPESEGKFVDILIIDARGMEFKKFIPEGLFQCKGADSKAKFTEVDLSEGEWYDYDDDAGAEVSITNVEWSLNRF</sequence>
<organism evidence="1 2">
    <name type="scientific">[Candida] jaroonii</name>
    <dbReference type="NCBI Taxonomy" id="467808"/>
    <lineage>
        <taxon>Eukaryota</taxon>
        <taxon>Fungi</taxon>
        <taxon>Dikarya</taxon>
        <taxon>Ascomycota</taxon>
        <taxon>Saccharomycotina</taxon>
        <taxon>Pichiomycetes</taxon>
        <taxon>Debaryomycetaceae</taxon>
        <taxon>Yamadazyma</taxon>
    </lineage>
</organism>
<accession>A0ACA9Y6W1</accession>
<dbReference type="EMBL" id="CALSDN010000004">
    <property type="protein sequence ID" value="CAH6720499.1"/>
    <property type="molecule type" value="Genomic_DNA"/>
</dbReference>
<name>A0ACA9Y6W1_9ASCO</name>
<reference evidence="1" key="1">
    <citation type="submission" date="2022-06" db="EMBL/GenBank/DDBJ databases">
        <authorList>
            <person name="Legras J.-L."/>
            <person name="Devillers H."/>
            <person name="Grondin C."/>
        </authorList>
    </citation>
    <scope>NUCLEOTIDE SEQUENCE</scope>
    <source>
        <strain evidence="1">CLIB 1444</strain>
    </source>
</reference>
<evidence type="ECO:0000313" key="2">
    <source>
        <dbReference type="Proteomes" id="UP001152531"/>
    </source>
</evidence>
<keyword evidence="2" id="KW-1185">Reference proteome</keyword>
<protein>
    <submittedName>
        <fullName evidence="1">UPF0587 protein</fullName>
    </submittedName>
</protein>
<evidence type="ECO:0000313" key="1">
    <source>
        <dbReference type="EMBL" id="CAH6720499.1"/>
    </source>
</evidence>